<dbReference type="EMBL" id="BDCO01000003">
    <property type="protein sequence ID" value="GAT35016.1"/>
    <property type="molecule type" value="Genomic_DNA"/>
</dbReference>
<dbReference type="InParanoid" id="A0A146GEW2"/>
<name>A0A146GEW2_TERSA</name>
<dbReference type="AlphaFoldDB" id="A0A146GEW2"/>
<dbReference type="RefSeq" id="WP_075080876.1">
    <property type="nucleotide sequence ID" value="NZ_BDCO01000003.1"/>
</dbReference>
<proteinExistence type="predicted"/>
<protein>
    <submittedName>
        <fullName evidence="2">Uncharacterized protein</fullName>
    </submittedName>
</protein>
<evidence type="ECO:0000256" key="1">
    <source>
        <dbReference type="SAM" id="SignalP"/>
    </source>
</evidence>
<feature type="chain" id="PRO_5007524942" evidence="1">
    <location>
        <begin position="25"/>
        <end position="277"/>
    </location>
</feature>
<gene>
    <name evidence="2" type="ORF">TSACC_376</name>
</gene>
<sequence>MRIPLSLFACLLLSVSSARPNSWASGPPLDKIPSPDDLFAFASDPPYGSSKILPREEFLRFLKDGVIEPDPAAIENASDDSWCTGYFFTRDGTPYHWVLCSRHLLGISIGDRSCLIRLKDSEAKSVPSPMNANEAPPLTKAPQESDLFTFTSNLRPATGSAFPLSEKNLRHFLRDGKSVEPQSLYEIRNIEEAKGIQIAPETLNRAPKWFIDHLNLKPAGGPYSFQDYDLYCEGVLVTRDRHVFFWALLSDTALELTSPSGETGILLLPKSSPIEPL</sequence>
<reference evidence="3" key="1">
    <citation type="journal article" date="2017" name="Genome Announc.">
        <title>Draft Genome Sequence of Terrimicrobium sacchariphilum NM-5T, a Facultative Anaerobic Soil Bacterium of the Class Spartobacteria.</title>
        <authorList>
            <person name="Qiu Y.L."/>
            <person name="Tourlousse D.M."/>
            <person name="Matsuura N."/>
            <person name="Ohashi A."/>
            <person name="Sekiguchi Y."/>
        </authorList>
    </citation>
    <scope>NUCLEOTIDE SEQUENCE [LARGE SCALE GENOMIC DNA]</scope>
    <source>
        <strain evidence="3">NM-5</strain>
    </source>
</reference>
<dbReference type="Proteomes" id="UP000076023">
    <property type="component" value="Unassembled WGS sequence"/>
</dbReference>
<accession>A0A146GEW2</accession>
<keyword evidence="1" id="KW-0732">Signal</keyword>
<organism evidence="2 3">
    <name type="scientific">Terrimicrobium sacchariphilum</name>
    <dbReference type="NCBI Taxonomy" id="690879"/>
    <lineage>
        <taxon>Bacteria</taxon>
        <taxon>Pseudomonadati</taxon>
        <taxon>Verrucomicrobiota</taxon>
        <taxon>Terrimicrobiia</taxon>
        <taxon>Terrimicrobiales</taxon>
        <taxon>Terrimicrobiaceae</taxon>
        <taxon>Terrimicrobium</taxon>
    </lineage>
</organism>
<comment type="caution">
    <text evidence="2">The sequence shown here is derived from an EMBL/GenBank/DDBJ whole genome shotgun (WGS) entry which is preliminary data.</text>
</comment>
<feature type="signal peptide" evidence="1">
    <location>
        <begin position="1"/>
        <end position="24"/>
    </location>
</feature>
<evidence type="ECO:0000313" key="2">
    <source>
        <dbReference type="EMBL" id="GAT35016.1"/>
    </source>
</evidence>
<keyword evidence="3" id="KW-1185">Reference proteome</keyword>
<dbReference type="STRING" id="690879.TSACC_376"/>
<evidence type="ECO:0000313" key="3">
    <source>
        <dbReference type="Proteomes" id="UP000076023"/>
    </source>
</evidence>